<accession>A0A9D4B3H4</accession>
<feature type="region of interest" description="Disordered" evidence="1">
    <location>
        <begin position="155"/>
        <end position="188"/>
    </location>
</feature>
<dbReference type="EMBL" id="JAHDVG010000463">
    <property type="protein sequence ID" value="KAH1186867.1"/>
    <property type="molecule type" value="Genomic_DNA"/>
</dbReference>
<evidence type="ECO:0000256" key="1">
    <source>
        <dbReference type="SAM" id="MobiDB-lite"/>
    </source>
</evidence>
<feature type="compositionally biased region" description="Basic and acidic residues" evidence="1">
    <location>
        <begin position="393"/>
        <end position="402"/>
    </location>
</feature>
<comment type="caution">
    <text evidence="2">The sequence shown here is derived from an EMBL/GenBank/DDBJ whole genome shotgun (WGS) entry which is preliminary data.</text>
</comment>
<keyword evidence="3" id="KW-1185">Reference proteome</keyword>
<dbReference type="AlphaFoldDB" id="A0A9D4B3H4"/>
<feature type="region of interest" description="Disordered" evidence="1">
    <location>
        <begin position="322"/>
        <end position="342"/>
    </location>
</feature>
<name>A0A9D4B3H4_9SAUR</name>
<organism evidence="2 3">
    <name type="scientific">Mauremys mutica</name>
    <name type="common">yellowpond turtle</name>
    <dbReference type="NCBI Taxonomy" id="74926"/>
    <lineage>
        <taxon>Eukaryota</taxon>
        <taxon>Metazoa</taxon>
        <taxon>Chordata</taxon>
        <taxon>Craniata</taxon>
        <taxon>Vertebrata</taxon>
        <taxon>Euteleostomi</taxon>
        <taxon>Archelosauria</taxon>
        <taxon>Testudinata</taxon>
        <taxon>Testudines</taxon>
        <taxon>Cryptodira</taxon>
        <taxon>Durocryptodira</taxon>
        <taxon>Testudinoidea</taxon>
        <taxon>Geoemydidae</taxon>
        <taxon>Geoemydinae</taxon>
        <taxon>Mauremys</taxon>
    </lineage>
</organism>
<dbReference type="PANTHER" id="PTHR35558:SF1">
    <property type="entry name" value="ENDONUCLEASE_EXONUCLEASE_PHOSPHATASE DOMAIN-CONTAINING PROTEIN"/>
    <property type="match status" value="1"/>
</dbReference>
<evidence type="ECO:0000313" key="3">
    <source>
        <dbReference type="Proteomes" id="UP000827986"/>
    </source>
</evidence>
<feature type="compositionally biased region" description="Low complexity" evidence="1">
    <location>
        <begin position="21"/>
        <end position="30"/>
    </location>
</feature>
<reference evidence="2" key="1">
    <citation type="submission" date="2021-09" db="EMBL/GenBank/DDBJ databases">
        <title>The genome of Mauremys mutica provides insights into the evolution of semi-aquatic lifestyle.</title>
        <authorList>
            <person name="Gong S."/>
            <person name="Gao Y."/>
        </authorList>
    </citation>
    <scope>NUCLEOTIDE SEQUENCE</scope>
    <source>
        <strain evidence="2">MM-2020</strain>
        <tissue evidence="2">Muscle</tissue>
    </source>
</reference>
<feature type="region of interest" description="Disordered" evidence="1">
    <location>
        <begin position="1"/>
        <end position="41"/>
    </location>
</feature>
<sequence length="411" mass="43682">MPRGRRRSRRRRRLGAPGPPQAQGAPLAGLREAGGSRERAGLGLPRWAPRAEGLGGAQGELGLAGLLPAPPGSAAGPAGVSHPWAAPVPLLAPLLAPPAPRAQGSGLPAALGIFRELAGLAREPGPGGSRAGAAPRLRTVYVNPRWLERQAALAAAPEGPVGPQGLEAASGSPGPPPATQGEPCPEAASPYVGLRRPLGYQLAKATKEQIWRGEFIDLFSLLHTELAPEHEPGQGLGDTLDQWVSAFLVYASVLCEKHPNRCGAMFKYLDVIRKFHATYGGTSWLHYDEDFRRLAAKDPTMAWGDVDLNLWIKWMAPLKPSATREPQAAGDQQAPLRSQNSRTDDKSQVCRACNSGTCSHTVCALKQKCTRCQGHQGAAHACCASKGEEEEGQIERPRKAEEQQCSECHSS</sequence>
<proteinExistence type="predicted"/>
<dbReference type="Proteomes" id="UP000827986">
    <property type="component" value="Unassembled WGS sequence"/>
</dbReference>
<evidence type="ECO:0000313" key="2">
    <source>
        <dbReference type="EMBL" id="KAH1186867.1"/>
    </source>
</evidence>
<protein>
    <submittedName>
        <fullName evidence="2">Uncharacterized protein</fullName>
    </submittedName>
</protein>
<dbReference type="PANTHER" id="PTHR35558">
    <property type="entry name" value="SGNH_HYDRO DOMAIN-CONTAINING PROTEIN"/>
    <property type="match status" value="1"/>
</dbReference>
<gene>
    <name evidence="2" type="ORF">KIL84_019616</name>
</gene>
<feature type="compositionally biased region" description="Basic residues" evidence="1">
    <location>
        <begin position="1"/>
        <end position="14"/>
    </location>
</feature>
<feature type="region of interest" description="Disordered" evidence="1">
    <location>
        <begin position="388"/>
        <end position="411"/>
    </location>
</feature>